<comment type="caution">
    <text evidence="8">The sequence shown here is derived from an EMBL/GenBank/DDBJ whole genome shotgun (WGS) entry which is preliminary data.</text>
</comment>
<accession>A0A090MFX7</accession>
<dbReference type="SUPFAM" id="SSF57959">
    <property type="entry name" value="Leucine zipper domain"/>
    <property type="match status" value="1"/>
</dbReference>
<dbReference type="AlphaFoldDB" id="A0A090MFX7"/>
<dbReference type="GO" id="GO:0003700">
    <property type="term" value="F:DNA-binding transcription factor activity"/>
    <property type="evidence" value="ECO:0007669"/>
    <property type="project" value="InterPro"/>
</dbReference>
<dbReference type="SMART" id="SM00338">
    <property type="entry name" value="BRLZ"/>
    <property type="match status" value="1"/>
</dbReference>
<sequence>MELSLTTDENSMAFMDSMCDFGNLNSEPAALWHRWSFASEPSCHGSYPHHQGDPHEGPVDMGQFMPNFSHGPSSTLFLDHNALGYQPPPISDTTQHGPSLNITVSPIHHSPIQYEAKKKKVSHGKRTSVTPPSRRNSTKKHQTQRVSVGEINMNIQEHEEQSESPPSEIDTQAKIKKRESNRRAAIKVRSKKRILEENLETTEKGMEKMNRELTAQVKGLTDEIHNLKMQLLQHVGCDCVLIQEYIHGEANRYIQDISGESGHSTRVS</sequence>
<evidence type="ECO:0000256" key="5">
    <source>
        <dbReference type="SAM" id="Coils"/>
    </source>
</evidence>
<reference evidence="8" key="1">
    <citation type="submission" date="2013-05" db="EMBL/GenBank/DDBJ databases">
        <title>Draft genome sequences of six wheat associated Fusarium spp. isolates.</title>
        <authorList>
            <person name="Moolhuijzen P.M."/>
            <person name="Manners J.M."/>
            <person name="Wilcox S."/>
            <person name="Bellgard M.I."/>
            <person name="Gardiner D.M."/>
        </authorList>
    </citation>
    <scope>NUCLEOTIDE SEQUENCE</scope>
    <source>
        <strain evidence="8">CS3069</strain>
    </source>
</reference>
<dbReference type="InterPro" id="IPR051027">
    <property type="entry name" value="bZIP_transcription_factors"/>
</dbReference>
<evidence type="ECO:0000256" key="2">
    <source>
        <dbReference type="ARBA" id="ARBA00023015"/>
    </source>
</evidence>
<feature type="coiled-coil region" evidence="5">
    <location>
        <begin position="192"/>
        <end position="230"/>
    </location>
</feature>
<feature type="compositionally biased region" description="Basic residues" evidence="6">
    <location>
        <begin position="174"/>
        <end position="183"/>
    </location>
</feature>
<evidence type="ECO:0000313" key="8">
    <source>
        <dbReference type="EMBL" id="CEG04565.1"/>
    </source>
</evidence>
<protein>
    <submittedName>
        <fullName evidence="8">WGS project CBMI000000000 data, contig CS3069_c001551</fullName>
    </submittedName>
</protein>
<dbReference type="EMBL" id="CBMI010001549">
    <property type="protein sequence ID" value="CEG04565.1"/>
    <property type="molecule type" value="Genomic_DNA"/>
</dbReference>
<dbReference type="Gene3D" id="1.20.5.170">
    <property type="match status" value="1"/>
</dbReference>
<gene>
    <name evidence="8" type="ORF">BN850_0062600</name>
</gene>
<dbReference type="PANTHER" id="PTHR19304">
    <property type="entry name" value="CYCLIC-AMP RESPONSE ELEMENT BINDING PROTEIN"/>
    <property type="match status" value="1"/>
</dbReference>
<organism evidence="8">
    <name type="scientific">Fusarium clavum</name>
    <dbReference type="NCBI Taxonomy" id="2594811"/>
    <lineage>
        <taxon>Eukaryota</taxon>
        <taxon>Fungi</taxon>
        <taxon>Dikarya</taxon>
        <taxon>Ascomycota</taxon>
        <taxon>Pezizomycotina</taxon>
        <taxon>Sordariomycetes</taxon>
        <taxon>Hypocreomycetidae</taxon>
        <taxon>Hypocreales</taxon>
        <taxon>Nectriaceae</taxon>
        <taxon>Fusarium</taxon>
        <taxon>Fusarium incarnatum-equiseti species complex</taxon>
    </lineage>
</organism>
<feature type="region of interest" description="Disordered" evidence="6">
    <location>
        <begin position="115"/>
        <end position="183"/>
    </location>
</feature>
<dbReference type="PROSITE" id="PS50217">
    <property type="entry name" value="BZIP"/>
    <property type="match status" value="1"/>
</dbReference>
<proteinExistence type="predicted"/>
<keyword evidence="5" id="KW-0175">Coiled coil</keyword>
<keyword evidence="2" id="KW-0805">Transcription regulation</keyword>
<dbReference type="InterPro" id="IPR004827">
    <property type="entry name" value="bZIP"/>
</dbReference>
<feature type="domain" description="BZIP" evidence="7">
    <location>
        <begin position="171"/>
        <end position="234"/>
    </location>
</feature>
<dbReference type="CDD" id="cd14692">
    <property type="entry name" value="bZIP_ATF4"/>
    <property type="match status" value="1"/>
</dbReference>
<evidence type="ECO:0000256" key="3">
    <source>
        <dbReference type="ARBA" id="ARBA00023163"/>
    </source>
</evidence>
<evidence type="ECO:0000256" key="6">
    <source>
        <dbReference type="SAM" id="MobiDB-lite"/>
    </source>
</evidence>
<dbReference type="GO" id="GO:0005634">
    <property type="term" value="C:nucleus"/>
    <property type="evidence" value="ECO:0007669"/>
    <property type="project" value="UniProtKB-SubCell"/>
</dbReference>
<evidence type="ECO:0000256" key="4">
    <source>
        <dbReference type="ARBA" id="ARBA00023242"/>
    </source>
</evidence>
<keyword evidence="3" id="KW-0804">Transcription</keyword>
<evidence type="ECO:0000259" key="7">
    <source>
        <dbReference type="PROSITE" id="PS50217"/>
    </source>
</evidence>
<comment type="subcellular location">
    <subcellularLocation>
        <location evidence="1">Nucleus</location>
    </subcellularLocation>
</comment>
<name>A0A090MFX7_9HYPO</name>
<keyword evidence="4" id="KW-0539">Nucleus</keyword>
<dbReference type="Pfam" id="PF00170">
    <property type="entry name" value="bZIP_1"/>
    <property type="match status" value="1"/>
</dbReference>
<feature type="compositionally biased region" description="Basic residues" evidence="6">
    <location>
        <begin position="117"/>
        <end position="126"/>
    </location>
</feature>
<evidence type="ECO:0000256" key="1">
    <source>
        <dbReference type="ARBA" id="ARBA00004123"/>
    </source>
</evidence>
<dbReference type="InterPro" id="IPR046347">
    <property type="entry name" value="bZIP_sf"/>
</dbReference>